<feature type="DNA-binding region" description="H-T-H motif" evidence="4">
    <location>
        <begin position="39"/>
        <end position="58"/>
    </location>
</feature>
<name>A0A2M8W6X0_9MICO</name>
<dbReference type="GO" id="GO:0003700">
    <property type="term" value="F:DNA-binding transcription factor activity"/>
    <property type="evidence" value="ECO:0007669"/>
    <property type="project" value="TreeGrafter"/>
</dbReference>
<evidence type="ECO:0000313" key="6">
    <source>
        <dbReference type="EMBL" id="PJI86659.1"/>
    </source>
</evidence>
<dbReference type="PRINTS" id="PR00455">
    <property type="entry name" value="HTHTETR"/>
</dbReference>
<keyword evidence="2 4" id="KW-0238">DNA-binding</keyword>
<dbReference type="InterPro" id="IPR001647">
    <property type="entry name" value="HTH_TetR"/>
</dbReference>
<feature type="domain" description="HTH tetR-type" evidence="5">
    <location>
        <begin position="17"/>
        <end position="76"/>
    </location>
</feature>
<dbReference type="InterPro" id="IPR009057">
    <property type="entry name" value="Homeodomain-like_sf"/>
</dbReference>
<evidence type="ECO:0000256" key="2">
    <source>
        <dbReference type="ARBA" id="ARBA00023125"/>
    </source>
</evidence>
<dbReference type="EMBL" id="PGTZ01000010">
    <property type="protein sequence ID" value="PJI86659.1"/>
    <property type="molecule type" value="Genomic_DNA"/>
</dbReference>
<proteinExistence type="predicted"/>
<dbReference type="OrthoDB" id="3192968at2"/>
<dbReference type="RefSeq" id="WP_100350693.1">
    <property type="nucleotide sequence ID" value="NZ_PGTZ01000010.1"/>
</dbReference>
<organism evidence="6 7">
    <name type="scientific">Luteimicrobium subarcticum</name>
    <dbReference type="NCBI Taxonomy" id="620910"/>
    <lineage>
        <taxon>Bacteria</taxon>
        <taxon>Bacillati</taxon>
        <taxon>Actinomycetota</taxon>
        <taxon>Actinomycetes</taxon>
        <taxon>Micrococcales</taxon>
        <taxon>Luteimicrobium</taxon>
    </lineage>
</organism>
<dbReference type="Gene3D" id="1.10.357.10">
    <property type="entry name" value="Tetracycline Repressor, domain 2"/>
    <property type="match status" value="1"/>
</dbReference>
<dbReference type="SUPFAM" id="SSF46689">
    <property type="entry name" value="Homeodomain-like"/>
    <property type="match status" value="1"/>
</dbReference>
<evidence type="ECO:0000256" key="4">
    <source>
        <dbReference type="PROSITE-ProRule" id="PRU00335"/>
    </source>
</evidence>
<evidence type="ECO:0000256" key="3">
    <source>
        <dbReference type="ARBA" id="ARBA00023163"/>
    </source>
</evidence>
<comment type="caution">
    <text evidence="6">The sequence shown here is derived from an EMBL/GenBank/DDBJ whole genome shotgun (WGS) entry which is preliminary data.</text>
</comment>
<evidence type="ECO:0000313" key="7">
    <source>
        <dbReference type="Proteomes" id="UP000231586"/>
    </source>
</evidence>
<protein>
    <submittedName>
        <fullName evidence="6">TetR family transcriptional regulator</fullName>
    </submittedName>
</protein>
<keyword evidence="3" id="KW-0804">Transcription</keyword>
<keyword evidence="1" id="KW-0805">Transcription regulation</keyword>
<dbReference type="InterPro" id="IPR036271">
    <property type="entry name" value="Tet_transcr_reg_TetR-rel_C_sf"/>
</dbReference>
<dbReference type="PANTHER" id="PTHR30055">
    <property type="entry name" value="HTH-TYPE TRANSCRIPTIONAL REGULATOR RUTR"/>
    <property type="match status" value="1"/>
</dbReference>
<dbReference type="AlphaFoldDB" id="A0A2M8W6X0"/>
<dbReference type="Pfam" id="PF00440">
    <property type="entry name" value="TetR_N"/>
    <property type="match status" value="1"/>
</dbReference>
<sequence length="188" mass="20320">MTLTTEPGRPPRRADARRNHERVLAAAVEVFTEHGLEATVPEIAARAGVGKATVYRSYPTKADLVRAIAQRHIDWLNGLVAEAAGRASDDAAGALGDLLQRVTTTIAQDRLMVDVLSTIDDLDDEATFDALEEILAHGRAQGTLRQDASVLDVKVLVAGFARSLVDLGVTDLDVWRRYTTLVVAALRP</sequence>
<dbReference type="Proteomes" id="UP000231586">
    <property type="component" value="Unassembled WGS sequence"/>
</dbReference>
<gene>
    <name evidence="6" type="ORF">CLV34_2579</name>
</gene>
<dbReference type="PANTHER" id="PTHR30055:SF234">
    <property type="entry name" value="HTH-TYPE TRANSCRIPTIONAL REGULATOR BETI"/>
    <property type="match status" value="1"/>
</dbReference>
<keyword evidence="7" id="KW-1185">Reference proteome</keyword>
<dbReference type="PROSITE" id="PS50977">
    <property type="entry name" value="HTH_TETR_2"/>
    <property type="match status" value="1"/>
</dbReference>
<evidence type="ECO:0000259" key="5">
    <source>
        <dbReference type="PROSITE" id="PS50977"/>
    </source>
</evidence>
<evidence type="ECO:0000256" key="1">
    <source>
        <dbReference type="ARBA" id="ARBA00023015"/>
    </source>
</evidence>
<dbReference type="SUPFAM" id="SSF48498">
    <property type="entry name" value="Tetracyclin repressor-like, C-terminal domain"/>
    <property type="match status" value="1"/>
</dbReference>
<accession>A0A2M8W6X0</accession>
<reference evidence="6 7" key="1">
    <citation type="submission" date="2017-11" db="EMBL/GenBank/DDBJ databases">
        <title>Genomic Encyclopedia of Archaeal and Bacterial Type Strains, Phase II (KMG-II): From Individual Species to Whole Genera.</title>
        <authorList>
            <person name="Goeker M."/>
        </authorList>
    </citation>
    <scope>NUCLEOTIDE SEQUENCE [LARGE SCALE GENOMIC DNA]</scope>
    <source>
        <strain evidence="6 7">DSM 22413</strain>
    </source>
</reference>
<dbReference type="GO" id="GO:0000976">
    <property type="term" value="F:transcription cis-regulatory region binding"/>
    <property type="evidence" value="ECO:0007669"/>
    <property type="project" value="TreeGrafter"/>
</dbReference>
<dbReference type="InterPro" id="IPR050109">
    <property type="entry name" value="HTH-type_TetR-like_transc_reg"/>
</dbReference>